<dbReference type="GO" id="GO:0016740">
    <property type="term" value="F:transferase activity"/>
    <property type="evidence" value="ECO:0007669"/>
    <property type="project" value="UniProtKB-KW"/>
</dbReference>
<dbReference type="InterPro" id="IPR014729">
    <property type="entry name" value="Rossmann-like_a/b/a_fold"/>
</dbReference>
<proteinExistence type="predicted"/>
<keyword evidence="4" id="KW-1185">Reference proteome</keyword>
<dbReference type="Proteomes" id="UP000011220">
    <property type="component" value="Chromosome"/>
</dbReference>
<dbReference type="PANTHER" id="PTHR43686">
    <property type="entry name" value="SULFURTRANSFERASE-RELATED"/>
    <property type="match status" value="1"/>
</dbReference>
<dbReference type="KEGG" id="csd:Clst_2594"/>
<dbReference type="AlphaFoldDB" id="L7VVV1"/>
<dbReference type="STRING" id="1121335.Cst_c27060"/>
<dbReference type="eggNOG" id="COG0037">
    <property type="taxonomic scope" value="Bacteria"/>
</dbReference>
<accession>L7VVV1</accession>
<dbReference type="PANTHER" id="PTHR43686:SF1">
    <property type="entry name" value="AMINOTRAN_5 DOMAIN-CONTAINING PROTEIN"/>
    <property type="match status" value="1"/>
</dbReference>
<dbReference type="PATRIC" id="fig|1121335.3.peg.2713"/>
<feature type="domain" description="tRNA(Ile)-lysidine/2-thiocytidine synthase N-terminal" evidence="2">
    <location>
        <begin position="30"/>
        <end position="193"/>
    </location>
</feature>
<dbReference type="Pfam" id="PF01171">
    <property type="entry name" value="ATP_bind_3"/>
    <property type="match status" value="1"/>
</dbReference>
<dbReference type="GO" id="GO:0008033">
    <property type="term" value="P:tRNA processing"/>
    <property type="evidence" value="ECO:0007669"/>
    <property type="project" value="InterPro"/>
</dbReference>
<evidence type="ECO:0000256" key="1">
    <source>
        <dbReference type="ARBA" id="ARBA00022679"/>
    </source>
</evidence>
<dbReference type="Gene3D" id="3.40.50.620">
    <property type="entry name" value="HUPs"/>
    <property type="match status" value="1"/>
</dbReference>
<organism evidence="3 4">
    <name type="scientific">Thermoclostridium stercorarium (strain ATCC 35414 / DSM 8532 / NCIMB 11754)</name>
    <name type="common">Clostridium stercorarium</name>
    <dbReference type="NCBI Taxonomy" id="1121335"/>
    <lineage>
        <taxon>Bacteria</taxon>
        <taxon>Bacillati</taxon>
        <taxon>Bacillota</taxon>
        <taxon>Clostridia</taxon>
        <taxon>Eubacteriales</taxon>
        <taxon>Oscillospiraceae</taxon>
        <taxon>Thermoclostridium</taxon>
    </lineage>
</organism>
<dbReference type="KEGG" id="css:Cst_c27060"/>
<evidence type="ECO:0000259" key="2">
    <source>
        <dbReference type="Pfam" id="PF01171"/>
    </source>
</evidence>
<dbReference type="SUPFAM" id="SSF52402">
    <property type="entry name" value="Adenine nucleotide alpha hydrolases-like"/>
    <property type="match status" value="1"/>
</dbReference>
<dbReference type="EMBL" id="CP004044">
    <property type="protein sequence ID" value="AGC69653.1"/>
    <property type="molecule type" value="Genomic_DNA"/>
</dbReference>
<evidence type="ECO:0000313" key="4">
    <source>
        <dbReference type="Proteomes" id="UP000011220"/>
    </source>
</evidence>
<dbReference type="InterPro" id="IPR035107">
    <property type="entry name" value="tRNA_thiolation_TtcA_Ctu1"/>
</dbReference>
<reference evidence="3 4" key="1">
    <citation type="journal article" date="2013" name="Genome Announc.">
        <title>Complete genome sequence of Clostridium stercorarium subsp. stercorarium strain DSM 8532, a thermophilic degrader of plant cell wall fibers.</title>
        <authorList>
            <person name="Poehlein A."/>
            <person name="Zverlov V.V."/>
            <person name="Daniel R."/>
            <person name="Schwarz W.H."/>
            <person name="Liebl W."/>
        </authorList>
    </citation>
    <scope>NUCLEOTIDE SEQUENCE [LARGE SCALE GENOMIC DNA]</scope>
    <source>
        <strain evidence="4">ATCC 35414 / DSM 8532 / NCIMB 11754</strain>
    </source>
</reference>
<evidence type="ECO:0000313" key="3">
    <source>
        <dbReference type="EMBL" id="AGC69653.1"/>
    </source>
</evidence>
<dbReference type="PIRSF" id="PIRSF004976">
    <property type="entry name" value="ATPase_YdaO"/>
    <property type="match status" value="1"/>
</dbReference>
<dbReference type="InterPro" id="IPR011063">
    <property type="entry name" value="TilS/TtcA_N"/>
</dbReference>
<keyword evidence="1" id="KW-0808">Transferase</keyword>
<sequence length="244" mass="27743">MQAEALFQKLLARVRKAVEDYDMIQEGDRIAVGVSGGKDSLTLLYCLKALQRFYPKKFELFAITISLGNEGFDLPALIDIYENIGIQYHIEDTQIAKIVFDVRNEKNPCSLCSNMKRGAIHNAAKKLGCNKVAFAHHKDDVIETLLLSLFYEGRIHTFSPVTYLDRTGITLIRPFIYTEEKMIRSYVNKKGIMPIPSGCRAEGKTKRHYVKELIAGLMKENRHIKDNLFGAIQRGNINGWHPPL</sequence>
<dbReference type="CDD" id="cd24138">
    <property type="entry name" value="TtcA-like"/>
    <property type="match status" value="1"/>
</dbReference>
<protein>
    <submittedName>
        <fullName evidence="3">tRNA 2-thiocytidine biosynthesis protein TtcA</fullName>
    </submittedName>
</protein>
<gene>
    <name evidence="3" type="primary">ttcA</name>
    <name evidence="3" type="ordered locus">Cst_c27060</name>
</gene>
<name>L7VVV1_THES1</name>